<dbReference type="EMBL" id="JAWHQM010000038">
    <property type="protein sequence ID" value="KAK5634123.1"/>
    <property type="molecule type" value="Genomic_DNA"/>
</dbReference>
<dbReference type="InterPro" id="IPR041524">
    <property type="entry name" value="GH131_N"/>
</dbReference>
<dbReference type="Pfam" id="PF18271">
    <property type="entry name" value="GH131_N"/>
    <property type="match status" value="1"/>
</dbReference>
<dbReference type="Proteomes" id="UP001305414">
    <property type="component" value="Unassembled WGS sequence"/>
</dbReference>
<keyword evidence="4" id="KW-1185">Reference proteome</keyword>
<dbReference type="PANTHER" id="PTHR34612:SF4">
    <property type="entry name" value="GLYCOSIDE HYDROLASE 131 CATALYTIC N-TERMINAL DOMAIN-CONTAINING PROTEIN"/>
    <property type="match status" value="1"/>
</dbReference>
<accession>A0AAN7UR93</accession>
<evidence type="ECO:0000259" key="2">
    <source>
        <dbReference type="Pfam" id="PF18271"/>
    </source>
</evidence>
<feature type="signal peptide" evidence="1">
    <location>
        <begin position="1"/>
        <end position="19"/>
    </location>
</feature>
<protein>
    <recommendedName>
        <fullName evidence="2">Glycoside hydrolase 131 catalytic N-terminal domain-containing protein</fullName>
    </recommendedName>
</protein>
<comment type="caution">
    <text evidence="3">The sequence shown here is derived from an EMBL/GenBank/DDBJ whole genome shotgun (WGS) entry which is preliminary data.</text>
</comment>
<evidence type="ECO:0000256" key="1">
    <source>
        <dbReference type="SAM" id="SignalP"/>
    </source>
</evidence>
<feature type="chain" id="PRO_5042994826" description="Glycoside hydrolase 131 catalytic N-terminal domain-containing protein" evidence="1">
    <location>
        <begin position="20"/>
        <end position="307"/>
    </location>
</feature>
<gene>
    <name evidence="3" type="ORF">RRF57_009837</name>
</gene>
<evidence type="ECO:0000313" key="3">
    <source>
        <dbReference type="EMBL" id="KAK5634123.1"/>
    </source>
</evidence>
<proteinExistence type="predicted"/>
<dbReference type="PANTHER" id="PTHR34612">
    <property type="entry name" value="GH131_N DOMAIN-CONTAINING PROTEIN"/>
    <property type="match status" value="1"/>
</dbReference>
<dbReference type="Gene3D" id="2.60.120.1160">
    <property type="match status" value="1"/>
</dbReference>
<organism evidence="3 4">
    <name type="scientific">Xylaria bambusicola</name>
    <dbReference type="NCBI Taxonomy" id="326684"/>
    <lineage>
        <taxon>Eukaryota</taxon>
        <taxon>Fungi</taxon>
        <taxon>Dikarya</taxon>
        <taxon>Ascomycota</taxon>
        <taxon>Pezizomycotina</taxon>
        <taxon>Sordariomycetes</taxon>
        <taxon>Xylariomycetidae</taxon>
        <taxon>Xylariales</taxon>
        <taxon>Xylariaceae</taxon>
        <taxon>Xylaria</taxon>
    </lineage>
</organism>
<name>A0AAN7UR93_9PEZI</name>
<feature type="domain" description="Glycoside hydrolase 131 catalytic N-terminal" evidence="2">
    <location>
        <begin position="35"/>
        <end position="303"/>
    </location>
</feature>
<evidence type="ECO:0000313" key="4">
    <source>
        <dbReference type="Proteomes" id="UP001305414"/>
    </source>
</evidence>
<keyword evidence="1" id="KW-0732">Signal</keyword>
<dbReference type="AlphaFoldDB" id="A0AAN7UR93"/>
<reference evidence="3 4" key="1">
    <citation type="submission" date="2023-10" db="EMBL/GenBank/DDBJ databases">
        <title>Draft genome sequence of Xylaria bambusicola isolate GMP-LS, the root and basal stem rot pathogen of sugarcane in Indonesia.</title>
        <authorList>
            <person name="Selvaraj P."/>
            <person name="Muralishankar V."/>
            <person name="Muruganantham S."/>
            <person name="Sp S."/>
            <person name="Haryani S."/>
            <person name="Lau K.J.X."/>
            <person name="Naqvi N.I."/>
        </authorList>
    </citation>
    <scope>NUCLEOTIDE SEQUENCE [LARGE SCALE GENOMIC DNA]</scope>
    <source>
        <strain evidence="3">GMP-LS</strain>
    </source>
</reference>
<sequence>MISATLLSSFLAAASLSSALPLEERGTGVIRCPLILNGLVKSSLVSTDFDSYATSPFNPDYIRGSEKFSQSLQFPNVTSSRFDNVTTKAIEVTINDKSIFQSQNGFRRAGLQMQGDTNENGPGTKGIRTLHFSVKQDPQRKLNLTHEYLNVWHETSDYSANQFNFQTGTLIGKSGNKNTFKVLNRQNTLVWSTAIEETAWQNFAIKVDFSRKVCKKCKSLFIAETNIVRHDSTLQVYYSKGDEPLKSVTSALPNDNSGGGQYQIGILKKPTGTSDVVNSGYQERNLNEGQIYGGLFLEDGTNGCISL</sequence>